<dbReference type="InterPro" id="IPR003697">
    <property type="entry name" value="Maf-like"/>
</dbReference>
<dbReference type="NCBIfam" id="TIGR00172">
    <property type="entry name" value="maf"/>
    <property type="match status" value="1"/>
</dbReference>
<comment type="catalytic activity">
    <reaction evidence="4">
        <text>dTTP + H2O = dTMP + diphosphate + H(+)</text>
        <dbReference type="Rhea" id="RHEA:28534"/>
        <dbReference type="ChEBI" id="CHEBI:15377"/>
        <dbReference type="ChEBI" id="CHEBI:15378"/>
        <dbReference type="ChEBI" id="CHEBI:33019"/>
        <dbReference type="ChEBI" id="CHEBI:37568"/>
        <dbReference type="ChEBI" id="CHEBI:63528"/>
        <dbReference type="EC" id="3.6.1.9"/>
    </reaction>
</comment>
<dbReference type="PIRSF" id="PIRSF006305">
    <property type="entry name" value="Maf"/>
    <property type="match status" value="1"/>
</dbReference>
<keyword evidence="4" id="KW-0963">Cytoplasm</keyword>
<comment type="cofactor">
    <cofactor evidence="1 4">
        <name>a divalent metal cation</name>
        <dbReference type="ChEBI" id="CHEBI:60240"/>
    </cofactor>
</comment>
<gene>
    <name evidence="5" type="ORF">B0682_09050</name>
</gene>
<dbReference type="PANTHER" id="PTHR43213">
    <property type="entry name" value="BIFUNCTIONAL DTTP/UTP PYROPHOSPHATASE/METHYLTRANSFERASE PROTEIN-RELATED"/>
    <property type="match status" value="1"/>
</dbReference>
<dbReference type="OrthoDB" id="9807767at2"/>
<dbReference type="GO" id="GO:0009117">
    <property type="term" value="P:nucleotide metabolic process"/>
    <property type="evidence" value="ECO:0007669"/>
    <property type="project" value="UniProtKB-KW"/>
</dbReference>
<dbReference type="EC" id="3.6.1.9" evidence="4"/>
<proteinExistence type="inferred from homology"/>
<organism evidence="5 6">
    <name type="scientific">Lwoffella lincolnii</name>
    <dbReference type="NCBI Taxonomy" id="90241"/>
    <lineage>
        <taxon>Bacteria</taxon>
        <taxon>Pseudomonadati</taxon>
        <taxon>Pseudomonadota</taxon>
        <taxon>Gammaproteobacteria</taxon>
        <taxon>Moraxellales</taxon>
        <taxon>Moraxellaceae</taxon>
        <taxon>Lwoffella</taxon>
    </lineage>
</organism>
<evidence type="ECO:0000256" key="4">
    <source>
        <dbReference type="HAMAP-Rule" id="MF_00528"/>
    </source>
</evidence>
<dbReference type="Gene3D" id="3.90.950.10">
    <property type="match status" value="1"/>
</dbReference>
<feature type="site" description="Important for substrate specificity" evidence="4">
    <location>
        <position position="94"/>
    </location>
</feature>
<feature type="site" description="Important for substrate specificity" evidence="4">
    <location>
        <position position="11"/>
    </location>
</feature>
<dbReference type="EMBL" id="MUYT01000018">
    <property type="protein sequence ID" value="OOS18384.1"/>
    <property type="molecule type" value="Genomic_DNA"/>
</dbReference>
<evidence type="ECO:0000256" key="3">
    <source>
        <dbReference type="ARBA" id="ARBA00023080"/>
    </source>
</evidence>
<dbReference type="GO" id="GO:0036218">
    <property type="term" value="F:dTTP diphosphatase activity"/>
    <property type="evidence" value="ECO:0007669"/>
    <property type="project" value="RHEA"/>
</dbReference>
<keyword evidence="3 4" id="KW-0546">Nucleotide metabolism</keyword>
<evidence type="ECO:0000256" key="1">
    <source>
        <dbReference type="ARBA" id="ARBA00001968"/>
    </source>
</evidence>
<dbReference type="InterPro" id="IPR029001">
    <property type="entry name" value="ITPase-like_fam"/>
</dbReference>
<evidence type="ECO:0000313" key="5">
    <source>
        <dbReference type="EMBL" id="OOS18384.1"/>
    </source>
</evidence>
<comment type="function">
    <text evidence="4">Nucleoside triphosphate pyrophosphatase that hydrolyzes dTTP and UTP. May have a dual role in cell division arrest and in preventing the incorporation of modified nucleotides into cellular nucleic acids.</text>
</comment>
<protein>
    <recommendedName>
        <fullName evidence="4">dTTP/UTP pyrophosphatase</fullName>
        <shortName evidence="4">dTTPase/UTPase</shortName>
        <ecNumber evidence="4">3.6.1.9</ecNumber>
    </recommendedName>
    <alternativeName>
        <fullName evidence="4">Nucleoside triphosphate pyrophosphatase</fullName>
    </alternativeName>
    <alternativeName>
        <fullName evidence="4">Nucleotide pyrophosphatase</fullName>
        <shortName evidence="4">Nucleotide PPase</shortName>
    </alternativeName>
</protein>
<reference evidence="5 6" key="1">
    <citation type="submission" date="2017-02" db="EMBL/GenBank/DDBJ databases">
        <title>Draft genome sequence of Moraxella lincolnii CCUG 9405T type strain.</title>
        <authorList>
            <person name="Salva-Serra F."/>
            <person name="Engstrom-Jakobsson H."/>
            <person name="Thorell K."/>
            <person name="Jaen-Luchoro D."/>
            <person name="Gonzales-Siles L."/>
            <person name="Karlsson R."/>
            <person name="Yazdan S."/>
            <person name="Boulund F."/>
            <person name="Johnning A."/>
            <person name="Engstrand L."/>
            <person name="Kristiansson E."/>
            <person name="Moore E."/>
        </authorList>
    </citation>
    <scope>NUCLEOTIDE SEQUENCE [LARGE SCALE GENOMIC DNA]</scope>
    <source>
        <strain evidence="5 6">CCUG 9405</strain>
    </source>
</reference>
<dbReference type="GO" id="GO:0005737">
    <property type="term" value="C:cytoplasm"/>
    <property type="evidence" value="ECO:0007669"/>
    <property type="project" value="UniProtKB-SubCell"/>
</dbReference>
<keyword evidence="2 4" id="KW-0378">Hydrolase</keyword>
<keyword evidence="6" id="KW-1185">Reference proteome</keyword>
<sequence>MPIILASGSPRRRELLTHLVEKFTVLPVDVDESKHTDETPIQYIQRMVVDKAVASIAYLNQTKNQIECESETVNQSWLDGVNHTHALLILTADTIGVLSDDTVLLKPTDYDDAKAMWQSMSDDVHEVWTAVQATLVTKSANGCHPPIWQQSWQQSLLEQTTVSFIKLSDDDMQAYWQTGEPADKAGGYAIQGRGAVWVRRIEGSHTNVVGLPLAQTKALIEAGQKACQRMG</sequence>
<dbReference type="CDD" id="cd00555">
    <property type="entry name" value="Maf"/>
    <property type="match status" value="1"/>
</dbReference>
<accession>A0A1T0C7T5</accession>
<dbReference type="STRING" id="90241.B0682_09050"/>
<evidence type="ECO:0000256" key="2">
    <source>
        <dbReference type="ARBA" id="ARBA00022801"/>
    </source>
</evidence>
<name>A0A1T0C7T5_9GAMM</name>
<comment type="catalytic activity">
    <reaction evidence="4">
        <text>UTP + H2O = UMP + diphosphate + H(+)</text>
        <dbReference type="Rhea" id="RHEA:29395"/>
        <dbReference type="ChEBI" id="CHEBI:15377"/>
        <dbReference type="ChEBI" id="CHEBI:15378"/>
        <dbReference type="ChEBI" id="CHEBI:33019"/>
        <dbReference type="ChEBI" id="CHEBI:46398"/>
        <dbReference type="ChEBI" id="CHEBI:57865"/>
        <dbReference type="EC" id="3.6.1.9"/>
    </reaction>
</comment>
<comment type="caution">
    <text evidence="4">Lacks conserved residue(s) required for the propagation of feature annotation.</text>
</comment>
<comment type="caution">
    <text evidence="5">The sequence shown here is derived from an EMBL/GenBank/DDBJ whole genome shotgun (WGS) entry which is preliminary data.</text>
</comment>
<dbReference type="AlphaFoldDB" id="A0A1T0C7T5"/>
<comment type="subcellular location">
    <subcellularLocation>
        <location evidence="4">Cytoplasm</location>
    </subcellularLocation>
</comment>
<evidence type="ECO:0000313" key="6">
    <source>
        <dbReference type="Proteomes" id="UP000191094"/>
    </source>
</evidence>
<dbReference type="HAMAP" id="MF_00528">
    <property type="entry name" value="Maf"/>
    <property type="match status" value="1"/>
</dbReference>
<feature type="site" description="Important for substrate specificity" evidence="4">
    <location>
        <position position="191"/>
    </location>
</feature>
<dbReference type="GO" id="GO:0036221">
    <property type="term" value="F:UTP diphosphatase activity"/>
    <property type="evidence" value="ECO:0007669"/>
    <property type="project" value="RHEA"/>
</dbReference>
<dbReference type="Pfam" id="PF02545">
    <property type="entry name" value="Maf"/>
    <property type="match status" value="1"/>
</dbReference>
<dbReference type="PANTHER" id="PTHR43213:SF5">
    <property type="entry name" value="BIFUNCTIONAL DTTP_UTP PYROPHOSPHATASE_METHYLTRANSFERASE PROTEIN-RELATED"/>
    <property type="match status" value="1"/>
</dbReference>
<feature type="active site" description="Proton acceptor" evidence="4">
    <location>
        <position position="93"/>
    </location>
</feature>
<dbReference type="Proteomes" id="UP000191094">
    <property type="component" value="Unassembled WGS sequence"/>
</dbReference>
<dbReference type="SUPFAM" id="SSF52972">
    <property type="entry name" value="ITPase-like"/>
    <property type="match status" value="1"/>
</dbReference>
<comment type="similarity">
    <text evidence="4">Belongs to the Maf family. YhdE subfamily.</text>
</comment>